<dbReference type="Proteomes" id="UP000219036">
    <property type="component" value="Unassembled WGS sequence"/>
</dbReference>
<evidence type="ECO:0000313" key="2">
    <source>
        <dbReference type="Proteomes" id="UP000219036"/>
    </source>
</evidence>
<reference evidence="2" key="1">
    <citation type="submission" date="2017-09" db="EMBL/GenBank/DDBJ databases">
        <authorList>
            <person name="Varghese N."/>
            <person name="Submissions S."/>
        </authorList>
    </citation>
    <scope>NUCLEOTIDE SEQUENCE [LARGE SCALE GENOMIC DNA]</scope>
    <source>
        <strain evidence="2">DSM 15103</strain>
    </source>
</reference>
<proteinExistence type="predicted"/>
<dbReference type="EMBL" id="OBEI01000011">
    <property type="protein sequence ID" value="SNZ10657.1"/>
    <property type="molecule type" value="Genomic_DNA"/>
</dbReference>
<evidence type="ECO:0000313" key="1">
    <source>
        <dbReference type="EMBL" id="SNZ10657.1"/>
    </source>
</evidence>
<name>A0A285NNW9_9AQUI</name>
<keyword evidence="2" id="KW-1185">Reference proteome</keyword>
<gene>
    <name evidence="1" type="ORF">SAMN06265182_1915</name>
</gene>
<dbReference type="RefSeq" id="WP_097001064.1">
    <property type="nucleotide sequence ID" value="NZ_OBEI01000011.1"/>
</dbReference>
<dbReference type="AlphaFoldDB" id="A0A285NNW9"/>
<sequence>MTKIIIKQANEEEIISTSLAPEEIKKLIKEYEEEKKAKKALEKMFGILKTKKSLDEIREELYEEI</sequence>
<organism evidence="1 2">
    <name type="scientific">Persephonella hydrogeniphila</name>
    <dbReference type="NCBI Taxonomy" id="198703"/>
    <lineage>
        <taxon>Bacteria</taxon>
        <taxon>Pseudomonadati</taxon>
        <taxon>Aquificota</taxon>
        <taxon>Aquificia</taxon>
        <taxon>Aquificales</taxon>
        <taxon>Hydrogenothermaceae</taxon>
        <taxon>Persephonella</taxon>
    </lineage>
</organism>
<accession>A0A285NNW9</accession>
<protein>
    <submittedName>
        <fullName evidence="1">Uncharacterized protein</fullName>
    </submittedName>
</protein>